<gene>
    <name evidence="3" type="ORF">LADA_0C00320G</name>
</gene>
<dbReference type="PROSITE" id="PS00463">
    <property type="entry name" value="ZN2_CY6_FUNGAL_1"/>
    <property type="match status" value="1"/>
</dbReference>
<dbReference type="Pfam" id="PF11951">
    <property type="entry name" value="Fungal_trans_2"/>
    <property type="match status" value="1"/>
</dbReference>
<dbReference type="AlphaFoldDB" id="A0A1G4IXF7"/>
<feature type="compositionally biased region" description="Acidic residues" evidence="1">
    <location>
        <begin position="102"/>
        <end position="115"/>
    </location>
</feature>
<accession>A0A1G4IXF7</accession>
<feature type="compositionally biased region" description="Basic and acidic residues" evidence="1">
    <location>
        <begin position="344"/>
        <end position="353"/>
    </location>
</feature>
<proteinExistence type="predicted"/>
<dbReference type="Gene3D" id="4.10.240.10">
    <property type="entry name" value="Zn(2)-C6 fungal-type DNA-binding domain"/>
    <property type="match status" value="1"/>
</dbReference>
<feature type="region of interest" description="Disordered" evidence="1">
    <location>
        <begin position="29"/>
        <end position="48"/>
    </location>
</feature>
<evidence type="ECO:0000259" key="2">
    <source>
        <dbReference type="PROSITE" id="PS50048"/>
    </source>
</evidence>
<feature type="region of interest" description="Disordered" evidence="1">
    <location>
        <begin position="95"/>
        <end position="131"/>
    </location>
</feature>
<sequence>MNNEYGDDDGSDKLNARKGKSVDLIEVDGKQVSKTSTGKRKFHKKSKNGCDNCKRRRVKCDEGKPACQKCLSMNLECVYTPVVARKRKNNGATNYRSIKNEEESEDVENSIESEATDNLGPFPGLKKNEGYGNSAMAEAQKSAQLLTPVAGQPGSPESLLLPPLFPGANMQLQQQIQQQPQLLPQLMTLSNSEKCAGFDFPNSPPFQSTSMNLTNSIGSFFAANKLPSNLLHNVINQQQLQQQRFSSPEKQQPQNLQASPLSSILQSQEMVQTLSKAGLSFKQMAMFSTAGIGGVTYDIQEMLGMKANATGENGEKNSSTTAEEILATIQRQHQNTQSNSNPKVADDQEDGRRSRNTTNLDPGDPSNFVNNPTISPAAPMSPMGKATGSPSASNRDQLFNHKLSSDQDASLSGKTMNKSVTQESDSTDDTHTGTIGRLVQLSSQGTLNLVDLKLFHHYCTETWPTITSAGISGRRIWSDEIPKLAFDYPFLMHALLAFSATHLSRTEPGLEQHVAAHRLDALKLLRKAVLEISEDNTDALVASALILIMDSLANASTANTSASDSLTASMSPSAWIFHVKGAATILTAVWPLTEKSRFHNLISVDLSDLGDIINQDSGTVSELVCFDESISDLYPVEIDSPYLITLAYLDKLHREKSQSDFILRVFAFPALLDKTFLALLMTGDMAAMRIMRCYYQLLRGFATEVKDKVWFLDGVTKVLPQDVDDYTGGGMHMMLDFLGGGLPSMTTTNLQPGLTDFM</sequence>
<dbReference type="InterPro" id="IPR053157">
    <property type="entry name" value="Sterol_Uptake_Regulator"/>
</dbReference>
<dbReference type="STRING" id="1266660.A0A1G4IXF7"/>
<feature type="compositionally biased region" description="Basic residues" evidence="1">
    <location>
        <begin position="37"/>
        <end position="47"/>
    </location>
</feature>
<feature type="region of interest" description="Disordered" evidence="1">
    <location>
        <begin position="239"/>
        <end position="259"/>
    </location>
</feature>
<keyword evidence="4" id="KW-1185">Reference proteome</keyword>
<dbReference type="InterPro" id="IPR021858">
    <property type="entry name" value="Fun_TF"/>
</dbReference>
<dbReference type="InterPro" id="IPR001138">
    <property type="entry name" value="Zn2Cys6_DnaBD"/>
</dbReference>
<feature type="region of interest" description="Disordered" evidence="1">
    <location>
        <begin position="331"/>
        <end position="431"/>
    </location>
</feature>
<dbReference type="PANTHER" id="PTHR47784">
    <property type="entry name" value="STEROL UPTAKE CONTROL PROTEIN 2"/>
    <property type="match status" value="1"/>
</dbReference>
<feature type="compositionally biased region" description="Polar residues" evidence="1">
    <location>
        <begin position="406"/>
        <end position="424"/>
    </location>
</feature>
<dbReference type="PROSITE" id="PS50048">
    <property type="entry name" value="ZN2_CY6_FUNGAL_2"/>
    <property type="match status" value="1"/>
</dbReference>
<dbReference type="PANTHER" id="PTHR47784:SF5">
    <property type="entry name" value="STEROL UPTAKE CONTROL PROTEIN 2"/>
    <property type="match status" value="1"/>
</dbReference>
<feature type="region of interest" description="Disordered" evidence="1">
    <location>
        <begin position="1"/>
        <end position="21"/>
    </location>
</feature>
<dbReference type="Proteomes" id="UP000190274">
    <property type="component" value="Chromosome C"/>
</dbReference>
<feature type="compositionally biased region" description="Polar residues" evidence="1">
    <location>
        <begin position="388"/>
        <end position="397"/>
    </location>
</feature>
<feature type="compositionally biased region" description="Acidic residues" evidence="1">
    <location>
        <begin position="1"/>
        <end position="10"/>
    </location>
</feature>
<feature type="compositionally biased region" description="Polar residues" evidence="1">
    <location>
        <begin position="331"/>
        <end position="342"/>
    </location>
</feature>
<dbReference type="Pfam" id="PF00172">
    <property type="entry name" value="Zn_clus"/>
    <property type="match status" value="1"/>
</dbReference>
<dbReference type="OrthoDB" id="416217at2759"/>
<protein>
    <submittedName>
        <fullName evidence="3">LADA_0C00320g1_1</fullName>
    </submittedName>
</protein>
<dbReference type="SUPFAM" id="SSF57701">
    <property type="entry name" value="Zn2/Cys6 DNA-binding domain"/>
    <property type="match status" value="1"/>
</dbReference>
<dbReference type="InterPro" id="IPR036864">
    <property type="entry name" value="Zn2-C6_fun-type_DNA-bd_sf"/>
</dbReference>
<feature type="domain" description="Zn(2)-C6 fungal-type" evidence="2">
    <location>
        <begin position="49"/>
        <end position="79"/>
    </location>
</feature>
<feature type="compositionally biased region" description="Polar residues" evidence="1">
    <location>
        <begin position="244"/>
        <end position="259"/>
    </location>
</feature>
<dbReference type="EMBL" id="LT598459">
    <property type="protein sequence ID" value="SCU81658.1"/>
    <property type="molecule type" value="Genomic_DNA"/>
</dbReference>
<reference evidence="4" key="1">
    <citation type="submission" date="2016-03" db="EMBL/GenBank/DDBJ databases">
        <authorList>
            <person name="Devillers H."/>
        </authorList>
    </citation>
    <scope>NUCLEOTIDE SEQUENCE [LARGE SCALE GENOMIC DNA]</scope>
</reference>
<organism evidence="3 4">
    <name type="scientific">Lachancea dasiensis</name>
    <dbReference type="NCBI Taxonomy" id="1072105"/>
    <lineage>
        <taxon>Eukaryota</taxon>
        <taxon>Fungi</taxon>
        <taxon>Dikarya</taxon>
        <taxon>Ascomycota</taxon>
        <taxon>Saccharomycotina</taxon>
        <taxon>Saccharomycetes</taxon>
        <taxon>Saccharomycetales</taxon>
        <taxon>Saccharomycetaceae</taxon>
        <taxon>Lachancea</taxon>
    </lineage>
</organism>
<dbReference type="SMART" id="SM00066">
    <property type="entry name" value="GAL4"/>
    <property type="match status" value="1"/>
</dbReference>
<dbReference type="GO" id="GO:0001228">
    <property type="term" value="F:DNA-binding transcription activator activity, RNA polymerase II-specific"/>
    <property type="evidence" value="ECO:0007669"/>
    <property type="project" value="TreeGrafter"/>
</dbReference>
<evidence type="ECO:0000313" key="3">
    <source>
        <dbReference type="EMBL" id="SCU81658.1"/>
    </source>
</evidence>
<evidence type="ECO:0000313" key="4">
    <source>
        <dbReference type="Proteomes" id="UP000190274"/>
    </source>
</evidence>
<dbReference type="GO" id="GO:0008270">
    <property type="term" value="F:zinc ion binding"/>
    <property type="evidence" value="ECO:0007669"/>
    <property type="project" value="InterPro"/>
</dbReference>
<feature type="compositionally biased region" description="Basic and acidic residues" evidence="1">
    <location>
        <begin position="11"/>
        <end position="21"/>
    </location>
</feature>
<evidence type="ECO:0000256" key="1">
    <source>
        <dbReference type="SAM" id="MobiDB-lite"/>
    </source>
</evidence>
<dbReference type="CDD" id="cd00067">
    <property type="entry name" value="GAL4"/>
    <property type="match status" value="1"/>
</dbReference>
<name>A0A1G4IXF7_9SACH</name>